<feature type="compositionally biased region" description="Basic and acidic residues" evidence="1">
    <location>
        <begin position="259"/>
        <end position="272"/>
    </location>
</feature>
<proteinExistence type="predicted"/>
<evidence type="ECO:0000313" key="3">
    <source>
        <dbReference type="EMBL" id="QNE18304.1"/>
    </source>
</evidence>
<dbReference type="PROSITE" id="PS50943">
    <property type="entry name" value="HTH_CROC1"/>
    <property type="match status" value="1"/>
</dbReference>
<feature type="domain" description="HTH cro/C1-type" evidence="2">
    <location>
        <begin position="113"/>
        <end position="157"/>
    </location>
</feature>
<dbReference type="EMBL" id="CP043661">
    <property type="protein sequence ID" value="QNE18304.1"/>
    <property type="molecule type" value="Genomic_DNA"/>
</dbReference>
<reference evidence="3 4" key="2">
    <citation type="journal article" date="2020" name="Microbiol. Resour. Announc.">
        <title>Antarctic desert soil bacteria exhibit high novel natural product potential, evaluated through long-read genome sequencing and comparative genomics.</title>
        <authorList>
            <person name="Benaud N."/>
            <person name="Edwards R.J."/>
            <person name="Amos T.G."/>
            <person name="D'Agostino P.M."/>
            <person name="Gutierrez-Chavez C."/>
            <person name="Montgomery K."/>
            <person name="Nicetic I."/>
            <person name="Ferrari B.C."/>
        </authorList>
    </citation>
    <scope>NUCLEOTIDE SEQUENCE [LARGE SCALE GENOMIC DNA]</scope>
    <source>
        <strain evidence="3 4">SPB151</strain>
    </source>
</reference>
<dbReference type="SMART" id="SM00530">
    <property type="entry name" value="HTH_XRE"/>
    <property type="match status" value="1"/>
</dbReference>
<feature type="compositionally biased region" description="Polar residues" evidence="1">
    <location>
        <begin position="225"/>
        <end position="237"/>
    </location>
</feature>
<dbReference type="InterPro" id="IPR010982">
    <property type="entry name" value="Lambda_DNA-bd_dom_sf"/>
</dbReference>
<name>A0A7G6WWD9_9ACTN</name>
<dbReference type="InterPro" id="IPR001387">
    <property type="entry name" value="Cro/C1-type_HTH"/>
</dbReference>
<keyword evidence="4" id="KW-1185">Reference proteome</keyword>
<evidence type="ECO:0000256" key="1">
    <source>
        <dbReference type="SAM" id="MobiDB-lite"/>
    </source>
</evidence>
<dbReference type="SUPFAM" id="SSF47413">
    <property type="entry name" value="lambda repressor-like DNA-binding domains"/>
    <property type="match status" value="1"/>
</dbReference>
<dbReference type="CDD" id="cd00093">
    <property type="entry name" value="HTH_XRE"/>
    <property type="match status" value="1"/>
</dbReference>
<organism evidence="3 4">
    <name type="scientific">Kribbella qitaiheensis</name>
    <dbReference type="NCBI Taxonomy" id="1544730"/>
    <lineage>
        <taxon>Bacteria</taxon>
        <taxon>Bacillati</taxon>
        <taxon>Actinomycetota</taxon>
        <taxon>Actinomycetes</taxon>
        <taxon>Propionibacteriales</taxon>
        <taxon>Kribbellaceae</taxon>
        <taxon>Kribbella</taxon>
    </lineage>
</organism>
<protein>
    <submittedName>
        <fullName evidence="3">Helix-turn-helix transcriptional regulator</fullName>
    </submittedName>
</protein>
<dbReference type="Gene3D" id="1.10.260.40">
    <property type="entry name" value="lambda repressor-like DNA-binding domains"/>
    <property type="match status" value="1"/>
</dbReference>
<feature type="region of interest" description="Disordered" evidence="1">
    <location>
        <begin position="204"/>
        <end position="273"/>
    </location>
</feature>
<gene>
    <name evidence="3" type="ORF">F1D05_10875</name>
</gene>
<dbReference type="GO" id="GO:0003677">
    <property type="term" value="F:DNA binding"/>
    <property type="evidence" value="ECO:0007669"/>
    <property type="project" value="InterPro"/>
</dbReference>
<accession>A0A7G6WWD9</accession>
<sequence>MGYFDARSSWSLVSSGSIHPGGHVATQTVTIHRHDIKRLLQAAVKARTLERFAAGDAHTAVIMLELMNTDKEQPPTTDEPTRVAPALRVECSPPPTPTRRDALANRRREVCKTQESLAMEIGVQRSTVARWESGDTTPSLWARPRIANALGVTLDLLDVLLINLVEQNHPQIAKDDVVGPVAAPMPPPVRDAKLGADADDALRLSLVPGPDSSASLQPAPPTVPQLRSTPQPLSHSVANRPDLDPWLLRAVPQPRRSRSSRDRSPDDGRERPTVLIMIDTDLQAELLRRMEPGDEGRRTVEDHTDDPRTTQWEAVIMIDQSEAAWLSRVVTKTGWPLHSAVGEQATTDAWLLAQHAVHEPETQRVFHQQMTTATTHSEAAPRLLVYLGARIRVNAGRPQLYISQFESDAAGTLRLQPIGPRRFGQLAGNGRTRSDRRALGHDVQHLEPITRLVIGADGRSATVERQGEVRQISRRPSRGTRDHRFLLLCVLAPLREPAMVPRLGGALLPVDD</sequence>
<reference evidence="4" key="1">
    <citation type="submission" date="2019-09" db="EMBL/GenBank/DDBJ databases">
        <title>Antimicrobial potential of Antarctic Bacteria.</title>
        <authorList>
            <person name="Benaud N."/>
            <person name="Edwards R.J."/>
            <person name="Ferrari B.C."/>
        </authorList>
    </citation>
    <scope>NUCLEOTIDE SEQUENCE [LARGE SCALE GENOMIC DNA]</scope>
    <source>
        <strain evidence="4">SPB151</strain>
    </source>
</reference>
<dbReference type="AlphaFoldDB" id="A0A7G6WWD9"/>
<dbReference type="Proteomes" id="UP000515563">
    <property type="component" value="Chromosome"/>
</dbReference>
<evidence type="ECO:0000313" key="4">
    <source>
        <dbReference type="Proteomes" id="UP000515563"/>
    </source>
</evidence>
<dbReference type="KEGG" id="kqi:F1D05_10875"/>
<evidence type="ECO:0000259" key="2">
    <source>
        <dbReference type="PROSITE" id="PS50943"/>
    </source>
</evidence>
<dbReference type="Pfam" id="PF01381">
    <property type="entry name" value="HTH_3"/>
    <property type="match status" value="1"/>
</dbReference>